<proteinExistence type="inferred from homology"/>
<dbReference type="PANTHER" id="PTHR11247:SF27">
    <property type="entry name" value="LYSOSOMAL THIOESTERASE PPT2"/>
    <property type="match status" value="1"/>
</dbReference>
<evidence type="ECO:0000313" key="11">
    <source>
        <dbReference type="EMBL" id="KAK2549509.1"/>
    </source>
</evidence>
<dbReference type="EMBL" id="JARQWQ010000125">
    <property type="protein sequence ID" value="KAK2549509.1"/>
    <property type="molecule type" value="Genomic_DNA"/>
</dbReference>
<keyword evidence="3 10" id="KW-0732">Signal</keyword>
<feature type="chain" id="PRO_5041998706" description="palmitoyl-CoA hydrolase" evidence="10">
    <location>
        <begin position="19"/>
        <end position="265"/>
    </location>
</feature>
<feature type="signal peptide" evidence="10">
    <location>
        <begin position="1"/>
        <end position="18"/>
    </location>
</feature>
<dbReference type="Pfam" id="PF02089">
    <property type="entry name" value="Palm_thioest"/>
    <property type="match status" value="1"/>
</dbReference>
<dbReference type="AlphaFoldDB" id="A0AAD9PUU8"/>
<dbReference type="InterPro" id="IPR029058">
    <property type="entry name" value="AB_hydrolase_fold"/>
</dbReference>
<evidence type="ECO:0000256" key="10">
    <source>
        <dbReference type="SAM" id="SignalP"/>
    </source>
</evidence>
<dbReference type="Proteomes" id="UP001249851">
    <property type="component" value="Unassembled WGS sequence"/>
</dbReference>
<dbReference type="Gene3D" id="3.40.50.1820">
    <property type="entry name" value="alpha/beta hydrolase"/>
    <property type="match status" value="1"/>
</dbReference>
<comment type="similarity">
    <text evidence="2">Belongs to the palmitoyl-protein thioesterase family.</text>
</comment>
<evidence type="ECO:0000256" key="7">
    <source>
        <dbReference type="ARBA" id="ARBA00038848"/>
    </source>
</evidence>
<protein>
    <recommendedName>
        <fullName evidence="7">palmitoyl-CoA hydrolase</fullName>
        <ecNumber evidence="7">3.1.2.2</ecNumber>
    </recommendedName>
</protein>
<dbReference type="GO" id="GO:0005764">
    <property type="term" value="C:lysosome"/>
    <property type="evidence" value="ECO:0007669"/>
    <property type="project" value="UniProtKB-SubCell"/>
</dbReference>
<dbReference type="PANTHER" id="PTHR11247">
    <property type="entry name" value="PALMITOYL-PROTEIN THIOESTERASE/DOLICHYLDIPHOSPHATASE 1"/>
    <property type="match status" value="1"/>
</dbReference>
<comment type="subcellular location">
    <subcellularLocation>
        <location evidence="1">Lysosome</location>
    </subcellularLocation>
</comment>
<comment type="function">
    <text evidence="9">Catalyzes the cleavage of thioester bonds from S-palmitoyl-CoA or S-palmitoyl-N-acetylcysteamine (unbranched structures) but does not have activity against palmitoylcysteine or palmitoylated proteins, branched structures or bulky head groups. Conversely, hydrolyzes both long and short chain fatty acyl-CoA substrate.</text>
</comment>
<accession>A0AAD9PUU8</accession>
<keyword evidence="5" id="KW-0325">Glycoprotein</keyword>
<evidence type="ECO:0000256" key="8">
    <source>
        <dbReference type="ARBA" id="ARBA00093223"/>
    </source>
</evidence>
<evidence type="ECO:0000256" key="3">
    <source>
        <dbReference type="ARBA" id="ARBA00022729"/>
    </source>
</evidence>
<keyword evidence="12" id="KW-1185">Reference proteome</keyword>
<keyword evidence="6" id="KW-0458">Lysosome</keyword>
<evidence type="ECO:0000256" key="9">
    <source>
        <dbReference type="ARBA" id="ARBA00093353"/>
    </source>
</evidence>
<evidence type="ECO:0000256" key="2">
    <source>
        <dbReference type="ARBA" id="ARBA00010758"/>
    </source>
</evidence>
<evidence type="ECO:0000313" key="12">
    <source>
        <dbReference type="Proteomes" id="UP001249851"/>
    </source>
</evidence>
<dbReference type="EC" id="3.1.2.2" evidence="7"/>
<keyword evidence="4" id="KW-0378">Hydrolase</keyword>
<organism evidence="11 12">
    <name type="scientific">Acropora cervicornis</name>
    <name type="common">Staghorn coral</name>
    <dbReference type="NCBI Taxonomy" id="6130"/>
    <lineage>
        <taxon>Eukaryota</taxon>
        <taxon>Metazoa</taxon>
        <taxon>Cnidaria</taxon>
        <taxon>Anthozoa</taxon>
        <taxon>Hexacorallia</taxon>
        <taxon>Scleractinia</taxon>
        <taxon>Astrocoeniina</taxon>
        <taxon>Acroporidae</taxon>
        <taxon>Acropora</taxon>
    </lineage>
</organism>
<evidence type="ECO:0000256" key="4">
    <source>
        <dbReference type="ARBA" id="ARBA00022801"/>
    </source>
</evidence>
<sequence length="265" mass="30186">MAKLHFLLLFSLTSVSFCYKPVIIVHGILDHASDMEDLASFITQAHPGTNITLVKLFQELESFTPLWRQVSAITATIRPVMQNAKDGVHIIGFSQGGLTTRAILETMDDHNVDSFISLSSPQMGQYGDTSFLRPFLPSIAYKDIYILFYTAYFQNKLSVANYWNDPFHEDLNNEYNIFLPVVNSLNSSKFFNVTAKEQYKKNFLRINNLVLIGGPDDGVYLEDTFGLHSLDERGSLHRYTFSGVHHTHWHGTKKVFVEAIEPWLT</sequence>
<name>A0AAD9PUU8_ACRCE</name>
<evidence type="ECO:0000256" key="1">
    <source>
        <dbReference type="ARBA" id="ARBA00004371"/>
    </source>
</evidence>
<dbReference type="GO" id="GO:0016790">
    <property type="term" value="F:thiolester hydrolase activity"/>
    <property type="evidence" value="ECO:0007669"/>
    <property type="project" value="TreeGrafter"/>
</dbReference>
<gene>
    <name evidence="11" type="ORF">P5673_030053</name>
</gene>
<reference evidence="11" key="2">
    <citation type="journal article" date="2023" name="Science">
        <title>Genomic signatures of disease resistance in endangered staghorn corals.</title>
        <authorList>
            <person name="Vollmer S.V."/>
            <person name="Selwyn J.D."/>
            <person name="Despard B.A."/>
            <person name="Roesel C.L."/>
        </authorList>
    </citation>
    <scope>NUCLEOTIDE SEQUENCE</scope>
    <source>
        <strain evidence="11">K2</strain>
    </source>
</reference>
<evidence type="ECO:0000256" key="5">
    <source>
        <dbReference type="ARBA" id="ARBA00023180"/>
    </source>
</evidence>
<dbReference type="SUPFAM" id="SSF53474">
    <property type="entry name" value="alpha/beta-Hydrolases"/>
    <property type="match status" value="1"/>
</dbReference>
<comment type="catalytic activity">
    <reaction evidence="8">
        <text>S-hexadecanoyl-N-acetylcysteamine + H2O = N-acetylcysteamine + hexadecanoate + H(+)</text>
        <dbReference type="Rhea" id="RHEA:84099"/>
        <dbReference type="ChEBI" id="CHEBI:7896"/>
        <dbReference type="ChEBI" id="CHEBI:15377"/>
        <dbReference type="ChEBI" id="CHEBI:15378"/>
        <dbReference type="ChEBI" id="CHEBI:74410"/>
        <dbReference type="ChEBI" id="CHEBI:233601"/>
    </reaction>
</comment>
<evidence type="ECO:0000256" key="6">
    <source>
        <dbReference type="ARBA" id="ARBA00023228"/>
    </source>
</evidence>
<comment type="caution">
    <text evidence="11">The sequence shown here is derived from an EMBL/GenBank/DDBJ whole genome shotgun (WGS) entry which is preliminary data.</text>
</comment>
<reference evidence="11" key="1">
    <citation type="journal article" date="2023" name="G3 (Bethesda)">
        <title>Whole genome assembly and annotation of the endangered Caribbean coral Acropora cervicornis.</title>
        <authorList>
            <person name="Selwyn J.D."/>
            <person name="Vollmer S.V."/>
        </authorList>
    </citation>
    <scope>NUCLEOTIDE SEQUENCE</scope>
    <source>
        <strain evidence="11">K2</strain>
    </source>
</reference>